<organism evidence="3 4">
    <name type="scientific">Candidatus Mediterraneibacter pullicola</name>
    <dbReference type="NCBI Taxonomy" id="2838682"/>
    <lineage>
        <taxon>Bacteria</taxon>
        <taxon>Bacillati</taxon>
        <taxon>Bacillota</taxon>
        <taxon>Clostridia</taxon>
        <taxon>Lachnospirales</taxon>
        <taxon>Lachnospiraceae</taxon>
        <taxon>Mediterraneibacter</taxon>
    </lineage>
</organism>
<protein>
    <submittedName>
        <fullName evidence="3">Zinc ribbon domain-containing protein</fullName>
    </submittedName>
</protein>
<evidence type="ECO:0000256" key="1">
    <source>
        <dbReference type="SAM" id="MobiDB-lite"/>
    </source>
</evidence>
<dbReference type="AlphaFoldDB" id="A0A9D2KJI4"/>
<sequence>MKDFFEDLGKRLGSTAETVTNRAGEAIEIQRLKSQIRGLARGNAVDLMELGRTIYDRYKAGEEVEENAKALCDAISDREATIEGYEKKISRIRGSFECPNCGKMVAKDMTYCPYCGEKTPEESEKEQEAAQEDTAEENPVDNIKEKTVDVAEKAAKKAEKVAKKAGEAAKQAADKTGKAVGKAAEKAEKMAEKAAGKTGEMAEKAAEKAGEMAEKASEKISEAVNNKSEK</sequence>
<evidence type="ECO:0000259" key="2">
    <source>
        <dbReference type="Pfam" id="PF13248"/>
    </source>
</evidence>
<name>A0A9D2KJI4_9FIRM</name>
<evidence type="ECO:0000313" key="3">
    <source>
        <dbReference type="EMBL" id="HJA07110.1"/>
    </source>
</evidence>
<dbReference type="EMBL" id="DXAK01000043">
    <property type="protein sequence ID" value="HJA07110.1"/>
    <property type="molecule type" value="Genomic_DNA"/>
</dbReference>
<evidence type="ECO:0000313" key="4">
    <source>
        <dbReference type="Proteomes" id="UP000824223"/>
    </source>
</evidence>
<feature type="region of interest" description="Disordered" evidence="1">
    <location>
        <begin position="164"/>
        <end position="230"/>
    </location>
</feature>
<reference evidence="3" key="1">
    <citation type="journal article" date="2021" name="PeerJ">
        <title>Extensive microbial diversity within the chicken gut microbiome revealed by metagenomics and culture.</title>
        <authorList>
            <person name="Gilroy R."/>
            <person name="Ravi A."/>
            <person name="Getino M."/>
            <person name="Pursley I."/>
            <person name="Horton D.L."/>
            <person name="Alikhan N.F."/>
            <person name="Baker D."/>
            <person name="Gharbi K."/>
            <person name="Hall N."/>
            <person name="Watson M."/>
            <person name="Adriaenssens E.M."/>
            <person name="Foster-Nyarko E."/>
            <person name="Jarju S."/>
            <person name="Secka A."/>
            <person name="Antonio M."/>
            <person name="Oren A."/>
            <person name="Chaudhuri R.R."/>
            <person name="La Ragione R."/>
            <person name="Hildebrand F."/>
            <person name="Pallen M.J."/>
        </authorList>
    </citation>
    <scope>NUCLEOTIDE SEQUENCE</scope>
    <source>
        <strain evidence="3">ChiSjej2B20-11307</strain>
    </source>
</reference>
<comment type="caution">
    <text evidence="3">The sequence shown here is derived from an EMBL/GenBank/DDBJ whole genome shotgun (WGS) entry which is preliminary data.</text>
</comment>
<dbReference type="Pfam" id="PF13248">
    <property type="entry name" value="Zn_ribbon_3"/>
    <property type="match status" value="1"/>
</dbReference>
<gene>
    <name evidence="3" type="ORF">H9798_08240</name>
</gene>
<proteinExistence type="predicted"/>
<feature type="domain" description="Putative zinc-ribbon" evidence="2">
    <location>
        <begin position="96"/>
        <end position="118"/>
    </location>
</feature>
<reference evidence="3" key="2">
    <citation type="submission" date="2021-04" db="EMBL/GenBank/DDBJ databases">
        <authorList>
            <person name="Gilroy R."/>
        </authorList>
    </citation>
    <scope>NUCLEOTIDE SEQUENCE</scope>
    <source>
        <strain evidence="3">ChiSjej2B20-11307</strain>
    </source>
</reference>
<dbReference type="Proteomes" id="UP000824223">
    <property type="component" value="Unassembled WGS sequence"/>
</dbReference>
<accession>A0A9D2KJI4</accession>
<dbReference type="InterPro" id="IPR059113">
    <property type="entry name" value="Znf_ribbon"/>
</dbReference>